<dbReference type="KEGG" id="npu:Npun_R2598"/>
<dbReference type="STRING" id="63737.Npun_R2598"/>
<reference evidence="3 4" key="2">
    <citation type="journal article" date="2013" name="Plant Physiol.">
        <title>A Nostoc punctiforme Sugar Transporter Necessary to Establish a Cyanobacterium-Plant Symbiosis.</title>
        <authorList>
            <person name="Ekman M."/>
            <person name="Picossi S."/>
            <person name="Campbell E.L."/>
            <person name="Meeks J.C."/>
            <person name="Flores E."/>
        </authorList>
    </citation>
    <scope>NUCLEOTIDE SEQUENCE [LARGE SCALE GENOMIC DNA]</scope>
    <source>
        <strain evidence="4">ATCC 29133 / PCC 73102</strain>
    </source>
</reference>
<dbReference type="HOGENOM" id="CLU_2524241_0_0_3"/>
<dbReference type="EMBL" id="CP001037">
    <property type="protein sequence ID" value="ACC81152.1"/>
    <property type="molecule type" value="Genomic_DNA"/>
</dbReference>
<reference evidence="4" key="1">
    <citation type="submission" date="2008-04" db="EMBL/GenBank/DDBJ databases">
        <title>Complete sequence of chromosome of Nostoc punctiforme ATCC 29133.</title>
        <authorList>
            <consortium name="US DOE Joint Genome Institute"/>
            <person name="Copeland A."/>
            <person name="Lucas S."/>
            <person name="Lapidus A."/>
            <person name="Glavina del Rio T."/>
            <person name="Dalin E."/>
            <person name="Tice H."/>
            <person name="Pitluck S."/>
            <person name="Chain P."/>
            <person name="Malfatti S."/>
            <person name="Shin M."/>
            <person name="Vergez L."/>
            <person name="Schmutz J."/>
            <person name="Larimer F."/>
            <person name="Land M."/>
            <person name="Hauser L."/>
            <person name="Kyrpides N."/>
            <person name="Kim E."/>
            <person name="Meeks J.C."/>
            <person name="Elhai J."/>
            <person name="Campbell E.L."/>
            <person name="Thiel T."/>
            <person name="Longmire J."/>
            <person name="Potts M."/>
            <person name="Atlas R."/>
        </authorList>
    </citation>
    <scope>NUCLEOTIDE SEQUENCE [LARGE SCALE GENOMIC DNA]</scope>
    <source>
        <strain evidence="4">ATCC 29133 / PCC 73102</strain>
    </source>
</reference>
<sequence length="84" mass="9744">MVKLIMDIPIEEYFRYHPPTPGSDRVRKHDRINALALEFAKAVDVEIEDPQCKQFAIFALQQARMFANQGITVDEIRQNLNAEQ</sequence>
<evidence type="ECO:0000313" key="4">
    <source>
        <dbReference type="Proteomes" id="UP000001191"/>
    </source>
</evidence>
<evidence type="ECO:0000313" key="3">
    <source>
        <dbReference type="EMBL" id="ACC81152.1"/>
    </source>
</evidence>
<keyword evidence="1" id="KW-0547">Nucleotide-binding</keyword>
<evidence type="ECO:0000259" key="2">
    <source>
        <dbReference type="Pfam" id="PF24729"/>
    </source>
</evidence>
<dbReference type="EnsemblBacteria" id="ACC81152">
    <property type="protein sequence ID" value="ACC81152"/>
    <property type="gene ID" value="Npun_R2598"/>
</dbReference>
<feature type="domain" description="Acb2/Tad1 hairpin" evidence="2">
    <location>
        <begin position="6"/>
        <end position="72"/>
    </location>
</feature>
<dbReference type="AlphaFoldDB" id="B2ITC1"/>
<dbReference type="GO" id="GO:0000166">
    <property type="term" value="F:nucleotide binding"/>
    <property type="evidence" value="ECO:0007669"/>
    <property type="project" value="UniProtKB-KW"/>
</dbReference>
<dbReference type="Pfam" id="PF24729">
    <property type="entry name" value="Acb2_Tad1_hairpin"/>
    <property type="match status" value="1"/>
</dbReference>
<protein>
    <recommendedName>
        <fullName evidence="2">Acb2/Tad1 hairpin domain-containing protein</fullName>
    </recommendedName>
</protein>
<dbReference type="InterPro" id="IPR056098">
    <property type="entry name" value="Acb2/Tad1_hairpin"/>
</dbReference>
<organism evidence="3 4">
    <name type="scientific">Nostoc punctiforme (strain ATCC 29133 / PCC 73102)</name>
    <dbReference type="NCBI Taxonomy" id="63737"/>
    <lineage>
        <taxon>Bacteria</taxon>
        <taxon>Bacillati</taxon>
        <taxon>Cyanobacteriota</taxon>
        <taxon>Cyanophyceae</taxon>
        <taxon>Nostocales</taxon>
        <taxon>Nostocaceae</taxon>
        <taxon>Nostoc</taxon>
    </lineage>
</organism>
<gene>
    <name evidence="3" type="ordered locus">Npun_R2598</name>
</gene>
<proteinExistence type="predicted"/>
<name>B2ITC1_NOSP7</name>
<accession>B2ITC1</accession>
<keyword evidence="4" id="KW-1185">Reference proteome</keyword>
<dbReference type="Proteomes" id="UP000001191">
    <property type="component" value="Chromosome"/>
</dbReference>
<evidence type="ECO:0000256" key="1">
    <source>
        <dbReference type="ARBA" id="ARBA00022741"/>
    </source>
</evidence>